<dbReference type="AlphaFoldDB" id="A0A4Z1KHM6"/>
<comment type="caution">
    <text evidence="2">The sequence shown here is derived from an EMBL/GenBank/DDBJ whole genome shotgun (WGS) entry which is preliminary data.</text>
</comment>
<feature type="region of interest" description="Disordered" evidence="1">
    <location>
        <begin position="64"/>
        <end position="90"/>
    </location>
</feature>
<keyword evidence="3" id="KW-1185">Reference proteome</keyword>
<evidence type="ECO:0000313" key="2">
    <source>
        <dbReference type="EMBL" id="TGO83742.1"/>
    </source>
</evidence>
<dbReference type="EMBL" id="PQXO01000598">
    <property type="protein sequence ID" value="TGO83742.1"/>
    <property type="molecule type" value="Genomic_DNA"/>
</dbReference>
<evidence type="ECO:0000256" key="1">
    <source>
        <dbReference type="SAM" id="MobiDB-lite"/>
    </source>
</evidence>
<evidence type="ECO:0000313" key="3">
    <source>
        <dbReference type="Proteomes" id="UP000297280"/>
    </source>
</evidence>
<name>A0A4Z1KHM6_9HELO</name>
<proteinExistence type="predicted"/>
<dbReference type="Proteomes" id="UP000297280">
    <property type="component" value="Unassembled WGS sequence"/>
</dbReference>
<sequence>MMEIVEILLETCREGWMINRAEALSSLKLFRSTFIIKNDKNVPAEICSSAATTGLGDISDLSMNGESLRTPSKEAMGNPGDSKKVGPSRQMEEWVKDPTPFYDVSVQREILQEAQAVLEESGFECLRQMPSNHNLLERRGWRQCGHAELQEFHKMWPPACLDESKLFLHPCETKDYIWTTLREVQQVRHSNAHHTVNIPIVMIRQMLDDNISLTKMLGHKQAWKSLNKILQKLEVEAHWNFKPPSPIQCCRNKLRRIAKKYDRNESENGYLAKELNHEAKSKNNEYRDRKSIDRQYQDCEYSSLKYLPRKS</sequence>
<organism evidence="2 3">
    <name type="scientific">Botrytis porri</name>
    <dbReference type="NCBI Taxonomy" id="87229"/>
    <lineage>
        <taxon>Eukaryota</taxon>
        <taxon>Fungi</taxon>
        <taxon>Dikarya</taxon>
        <taxon>Ascomycota</taxon>
        <taxon>Pezizomycotina</taxon>
        <taxon>Leotiomycetes</taxon>
        <taxon>Helotiales</taxon>
        <taxon>Sclerotiniaceae</taxon>
        <taxon>Botrytis</taxon>
    </lineage>
</organism>
<gene>
    <name evidence="2" type="ORF">BPOR_0599g00070</name>
</gene>
<accession>A0A4Z1KHM6</accession>
<protein>
    <submittedName>
        <fullName evidence="2">Uncharacterized protein</fullName>
    </submittedName>
</protein>
<reference evidence="2 3" key="1">
    <citation type="submission" date="2017-12" db="EMBL/GenBank/DDBJ databases">
        <title>Comparative genomics of Botrytis spp.</title>
        <authorList>
            <person name="Valero-Jimenez C.A."/>
            <person name="Tapia P."/>
            <person name="Veloso J."/>
            <person name="Silva-Moreno E."/>
            <person name="Staats M."/>
            <person name="Valdes J.H."/>
            <person name="Van Kan J.A.L."/>
        </authorList>
    </citation>
    <scope>NUCLEOTIDE SEQUENCE [LARGE SCALE GENOMIC DNA]</scope>
    <source>
        <strain evidence="2 3">MUCL3349</strain>
    </source>
</reference>